<keyword evidence="1" id="KW-0472">Membrane</keyword>
<organism evidence="2 3">
    <name type="scientific">Vitis rotundifolia</name>
    <name type="common">Muscadine grape</name>
    <dbReference type="NCBI Taxonomy" id="103349"/>
    <lineage>
        <taxon>Eukaryota</taxon>
        <taxon>Viridiplantae</taxon>
        <taxon>Streptophyta</taxon>
        <taxon>Embryophyta</taxon>
        <taxon>Tracheophyta</taxon>
        <taxon>Spermatophyta</taxon>
        <taxon>Magnoliopsida</taxon>
        <taxon>eudicotyledons</taxon>
        <taxon>Gunneridae</taxon>
        <taxon>Pentapetalae</taxon>
        <taxon>rosids</taxon>
        <taxon>Vitales</taxon>
        <taxon>Vitaceae</taxon>
        <taxon>Viteae</taxon>
        <taxon>Vitis</taxon>
    </lineage>
</organism>
<dbReference type="PANTHER" id="PTHR33133:SF51">
    <property type="entry name" value="THH1_TOM1_TOM3 DOMAIN-CONTAINING PROTEIN"/>
    <property type="match status" value="1"/>
</dbReference>
<sequence length="338" mass="38362">MEVEQEEMKSLGVFDIYREAYKIILSWRKIFTRITLALILPLSFISLAHTLSSNTLFPKITDQNQKDLAETQVPTSNYTNIFDLLSSTSASYWLLQAAYTIFSFILHLLSTSAIVYTMACIYSGREVTFRLVMSVVPKVWKRLMVTFFTIFLALCTYHVVAFLVLALVAVLIAFGPDTNVGLVIFLVVVVLYSIGLLYMSIVWQLASTISVLEDSCGFQAMKKSNQLIRGKVGMATFIFLKLGLLYYMLQKALERVVVHGESLAMVDRVAFANACLSLLSLLSLFERVVQTIIYFVCKSHHHENIDKLALSDHLQVYTQEYYIPLKGDNLQLKQFYVG</sequence>
<keyword evidence="1" id="KW-1133">Transmembrane helix</keyword>
<feature type="transmembrane region" description="Helical" evidence="1">
    <location>
        <begin position="180"/>
        <end position="206"/>
    </location>
</feature>
<protein>
    <recommendedName>
        <fullName evidence="4">Transmembrane protein</fullName>
    </recommendedName>
</protein>
<feature type="transmembrane region" description="Helical" evidence="1">
    <location>
        <begin position="97"/>
        <end position="122"/>
    </location>
</feature>
<name>A0AA38YR57_VITRO</name>
<evidence type="ECO:0008006" key="4">
    <source>
        <dbReference type="Google" id="ProtNLM"/>
    </source>
</evidence>
<gene>
    <name evidence="2" type="ORF">PVL29_024176</name>
</gene>
<feature type="transmembrane region" description="Helical" evidence="1">
    <location>
        <begin position="269"/>
        <end position="289"/>
    </location>
</feature>
<keyword evidence="3" id="KW-1185">Reference proteome</keyword>
<accession>A0AA38YR57</accession>
<dbReference type="Proteomes" id="UP001168098">
    <property type="component" value="Unassembled WGS sequence"/>
</dbReference>
<comment type="caution">
    <text evidence="2">The sequence shown here is derived from an EMBL/GenBank/DDBJ whole genome shotgun (WGS) entry which is preliminary data.</text>
</comment>
<proteinExistence type="predicted"/>
<evidence type="ECO:0000313" key="2">
    <source>
        <dbReference type="EMBL" id="KAJ9675121.1"/>
    </source>
</evidence>
<evidence type="ECO:0000313" key="3">
    <source>
        <dbReference type="Proteomes" id="UP001168098"/>
    </source>
</evidence>
<evidence type="ECO:0000256" key="1">
    <source>
        <dbReference type="SAM" id="Phobius"/>
    </source>
</evidence>
<dbReference type="PANTHER" id="PTHR33133">
    <property type="entry name" value="OS08G0107100 PROTEIN-RELATED"/>
    <property type="match status" value="1"/>
</dbReference>
<feature type="transmembrane region" description="Helical" evidence="1">
    <location>
        <begin position="227"/>
        <end position="249"/>
    </location>
</feature>
<dbReference type="AlphaFoldDB" id="A0AA38YR57"/>
<feature type="transmembrane region" description="Helical" evidence="1">
    <location>
        <begin position="143"/>
        <end position="174"/>
    </location>
</feature>
<keyword evidence="1" id="KW-0812">Transmembrane</keyword>
<feature type="transmembrane region" description="Helical" evidence="1">
    <location>
        <begin position="30"/>
        <end position="49"/>
    </location>
</feature>
<reference evidence="2 3" key="1">
    <citation type="journal article" date="2023" name="BMC Biotechnol.">
        <title>Vitis rotundifolia cv Carlos genome sequencing.</title>
        <authorList>
            <person name="Huff M."/>
            <person name="Hulse-Kemp A."/>
            <person name="Scheffler B."/>
            <person name="Youngblood R."/>
            <person name="Simpson S."/>
            <person name="Babiker E."/>
            <person name="Staton M."/>
        </authorList>
    </citation>
    <scope>NUCLEOTIDE SEQUENCE [LARGE SCALE GENOMIC DNA]</scope>
    <source>
        <tissue evidence="2">Leaf</tissue>
    </source>
</reference>
<dbReference type="EMBL" id="JARBHA010000018">
    <property type="protein sequence ID" value="KAJ9675121.1"/>
    <property type="molecule type" value="Genomic_DNA"/>
</dbReference>